<comment type="caution">
    <text evidence="1">The sequence shown here is derived from an EMBL/GenBank/DDBJ whole genome shotgun (WGS) entry which is preliminary data.</text>
</comment>
<accession>A0A818YTP1</accession>
<sequence>MAPNNIKEAEEAVIKEDQWNYHYTNTTGAGRKTFFQCNKANRSKRIVQELFELKLKLKAIIEMLHERASTVPSIHQLNSFLRTVKSTELGSTSISLGKNVQWCLESSQSMPESDDTPFFASYEIIYDKIYIS</sequence>
<dbReference type="Proteomes" id="UP000663848">
    <property type="component" value="Unassembled WGS sequence"/>
</dbReference>
<name>A0A818YTP1_9BILA</name>
<organism evidence="1 3">
    <name type="scientific">Rotaria socialis</name>
    <dbReference type="NCBI Taxonomy" id="392032"/>
    <lineage>
        <taxon>Eukaryota</taxon>
        <taxon>Metazoa</taxon>
        <taxon>Spiralia</taxon>
        <taxon>Gnathifera</taxon>
        <taxon>Rotifera</taxon>
        <taxon>Eurotatoria</taxon>
        <taxon>Bdelloidea</taxon>
        <taxon>Philodinida</taxon>
        <taxon>Philodinidae</taxon>
        <taxon>Rotaria</taxon>
    </lineage>
</organism>
<evidence type="ECO:0000313" key="2">
    <source>
        <dbReference type="EMBL" id="CAF4850094.1"/>
    </source>
</evidence>
<dbReference type="Proteomes" id="UP000663869">
    <property type="component" value="Unassembled WGS sequence"/>
</dbReference>
<reference evidence="1" key="1">
    <citation type="submission" date="2021-02" db="EMBL/GenBank/DDBJ databases">
        <authorList>
            <person name="Nowell W R."/>
        </authorList>
    </citation>
    <scope>NUCLEOTIDE SEQUENCE</scope>
</reference>
<evidence type="ECO:0000313" key="3">
    <source>
        <dbReference type="Proteomes" id="UP000663869"/>
    </source>
</evidence>
<dbReference type="EMBL" id="CAJOBR010006738">
    <property type="protein sequence ID" value="CAF4850094.1"/>
    <property type="molecule type" value="Genomic_DNA"/>
</dbReference>
<dbReference type="AlphaFoldDB" id="A0A818YTP1"/>
<dbReference type="EMBL" id="CAJNYU010004495">
    <property type="protein sequence ID" value="CAF3760159.1"/>
    <property type="molecule type" value="Genomic_DNA"/>
</dbReference>
<protein>
    <submittedName>
        <fullName evidence="1">Uncharacterized protein</fullName>
    </submittedName>
</protein>
<proteinExistence type="predicted"/>
<evidence type="ECO:0000313" key="1">
    <source>
        <dbReference type="EMBL" id="CAF3760159.1"/>
    </source>
</evidence>
<gene>
    <name evidence="1" type="ORF">FME351_LOCUS31346</name>
    <name evidence="2" type="ORF">QYT958_LOCUS27105</name>
</gene>